<accession>A0A1C4ZYG0</accession>
<reference evidence="2" key="1">
    <citation type="submission" date="2016-06" db="EMBL/GenBank/DDBJ databases">
        <authorList>
            <person name="Varghese N."/>
            <person name="Submissions Spin"/>
        </authorList>
    </citation>
    <scope>NUCLEOTIDE SEQUENCE [LARGE SCALE GENOMIC DNA]</scope>
    <source>
        <strain evidence="2">DSM 43909</strain>
    </source>
</reference>
<evidence type="ECO:0008006" key="3">
    <source>
        <dbReference type="Google" id="ProtNLM"/>
    </source>
</evidence>
<name>A0A1C4ZYG0_MICVI</name>
<dbReference type="EMBL" id="LT607411">
    <property type="protein sequence ID" value="SCF37998.1"/>
    <property type="molecule type" value="Genomic_DNA"/>
</dbReference>
<evidence type="ECO:0000313" key="1">
    <source>
        <dbReference type="EMBL" id="SCF37998.1"/>
    </source>
</evidence>
<gene>
    <name evidence="1" type="ORF">GA0074695_6335</name>
</gene>
<keyword evidence="2" id="KW-1185">Reference proteome</keyword>
<protein>
    <recommendedName>
        <fullName evidence="3">PH domain-containing protein</fullName>
    </recommendedName>
</protein>
<proteinExistence type="predicted"/>
<organism evidence="1 2">
    <name type="scientific">Micromonospora viridifaciens</name>
    <dbReference type="NCBI Taxonomy" id="1881"/>
    <lineage>
        <taxon>Bacteria</taxon>
        <taxon>Bacillati</taxon>
        <taxon>Actinomycetota</taxon>
        <taxon>Actinomycetes</taxon>
        <taxon>Micromonosporales</taxon>
        <taxon>Micromonosporaceae</taxon>
        <taxon>Micromonospora</taxon>
    </lineage>
</organism>
<dbReference type="Proteomes" id="UP000198242">
    <property type="component" value="Chromosome I"/>
</dbReference>
<evidence type="ECO:0000313" key="2">
    <source>
        <dbReference type="Proteomes" id="UP000198242"/>
    </source>
</evidence>
<dbReference type="AlphaFoldDB" id="A0A1C4ZYG0"/>
<sequence>MTSVALRPYPAHVPLLSLGRLPSPGDGLWARRLLAAAAAAAVAAPVAAGLLRLPPREQLDLSCLVWLLLGARWLSRQWWPRRDGRLVWRVRVAGRYSTEPGLVARRSLGGWADLAAETIATAAIGVALISTLPDESGWAGLLRPLLAVGVAAAIGRVVYGEVRFTGRLALTASGIRHGRRTYGWTNIDRVILHKRDGRVDGVRLRPARWVSLEPAPVVGGRDTAVPEERLVAAIEQFRSRPEMLAVGLPVTAPEPHGIGC</sequence>